<dbReference type="SUPFAM" id="SSF48371">
    <property type="entry name" value="ARM repeat"/>
    <property type="match status" value="1"/>
</dbReference>
<evidence type="ECO:0000256" key="2">
    <source>
        <dbReference type="RuleBase" id="RU369093"/>
    </source>
</evidence>
<dbReference type="InterPro" id="IPR011989">
    <property type="entry name" value="ARM-like"/>
</dbReference>
<accession>A0AA39VP54</accession>
<comment type="catalytic activity">
    <reaction evidence="2">
        <text>S-ubiquitinyl-[E2 ubiquitin-conjugating enzyme]-L-cysteine + [acceptor protein]-L-lysine = [E2 ubiquitin-conjugating enzyme]-L-cysteine + N(6)-ubiquitinyl-[acceptor protein]-L-lysine.</text>
        <dbReference type="EC" id="2.3.2.27"/>
    </reaction>
</comment>
<gene>
    <name evidence="4" type="ORF">LWI29_024714</name>
</gene>
<organism evidence="4 5">
    <name type="scientific">Acer saccharum</name>
    <name type="common">Sugar maple</name>
    <dbReference type="NCBI Taxonomy" id="4024"/>
    <lineage>
        <taxon>Eukaryota</taxon>
        <taxon>Viridiplantae</taxon>
        <taxon>Streptophyta</taxon>
        <taxon>Embryophyta</taxon>
        <taxon>Tracheophyta</taxon>
        <taxon>Spermatophyta</taxon>
        <taxon>Magnoliopsida</taxon>
        <taxon>eudicotyledons</taxon>
        <taxon>Gunneridae</taxon>
        <taxon>Pentapetalae</taxon>
        <taxon>rosids</taxon>
        <taxon>malvids</taxon>
        <taxon>Sapindales</taxon>
        <taxon>Sapindaceae</taxon>
        <taxon>Hippocastanoideae</taxon>
        <taxon>Acereae</taxon>
        <taxon>Acer</taxon>
    </lineage>
</organism>
<dbReference type="GO" id="GO:0016567">
    <property type="term" value="P:protein ubiquitination"/>
    <property type="evidence" value="ECO:0007669"/>
    <property type="project" value="UniProtKB-UniRule"/>
</dbReference>
<name>A0AA39VP54_ACESA</name>
<comment type="caution">
    <text evidence="4">The sequence shown here is derived from an EMBL/GenBank/DDBJ whole genome shotgun (WGS) entry which is preliminary data.</text>
</comment>
<dbReference type="InterPro" id="IPR045185">
    <property type="entry name" value="PUB22/23/24-like"/>
</dbReference>
<dbReference type="EMBL" id="JAUESC010000382">
    <property type="protein sequence ID" value="KAK0587547.1"/>
    <property type="molecule type" value="Genomic_DNA"/>
</dbReference>
<dbReference type="InterPro" id="IPR016024">
    <property type="entry name" value="ARM-type_fold"/>
</dbReference>
<keyword evidence="5" id="KW-1185">Reference proteome</keyword>
<keyword evidence="2" id="KW-0808">Transferase</keyword>
<dbReference type="InterPro" id="IPR036570">
    <property type="entry name" value="HORMA_dom_sf"/>
</dbReference>
<evidence type="ECO:0000256" key="1">
    <source>
        <dbReference type="ARBA" id="ARBA00022786"/>
    </source>
</evidence>
<dbReference type="Gene3D" id="3.30.900.10">
    <property type="entry name" value="HORMA domain"/>
    <property type="match status" value="1"/>
</dbReference>
<reference evidence="4" key="1">
    <citation type="journal article" date="2022" name="Plant J.">
        <title>Strategies of tolerance reflected in two North American maple genomes.</title>
        <authorList>
            <person name="McEvoy S.L."/>
            <person name="Sezen U.U."/>
            <person name="Trouern-Trend A."/>
            <person name="McMahon S.M."/>
            <person name="Schaberg P.G."/>
            <person name="Yang J."/>
            <person name="Wegrzyn J.L."/>
            <person name="Swenson N.G."/>
        </authorList>
    </citation>
    <scope>NUCLEOTIDE SEQUENCE</scope>
    <source>
        <strain evidence="4">NS2018</strain>
    </source>
</reference>
<dbReference type="Pfam" id="PF25598">
    <property type="entry name" value="ARM_PUB"/>
    <property type="match status" value="1"/>
</dbReference>
<comment type="pathway">
    <text evidence="2">Protein modification; protein ubiquitination.</text>
</comment>
<evidence type="ECO:0000313" key="5">
    <source>
        <dbReference type="Proteomes" id="UP001168877"/>
    </source>
</evidence>
<evidence type="ECO:0000313" key="4">
    <source>
        <dbReference type="EMBL" id="KAK0587547.1"/>
    </source>
</evidence>
<proteinExistence type="predicted"/>
<dbReference type="PANTHER" id="PTHR22849:SF119">
    <property type="entry name" value="U-BOX DOMAIN-CONTAINING PROTEIN"/>
    <property type="match status" value="1"/>
</dbReference>
<protein>
    <recommendedName>
        <fullName evidence="2 3">U-box domain-containing protein</fullName>
        <ecNumber evidence="2">2.3.2.27</ecNumber>
    </recommendedName>
    <alternativeName>
        <fullName evidence="2">RING-type E3 ubiquitin transferase PUB</fullName>
    </alternativeName>
</protein>
<dbReference type="Proteomes" id="UP001168877">
    <property type="component" value="Unassembled WGS sequence"/>
</dbReference>
<dbReference type="AlphaFoldDB" id="A0AA39VP54"/>
<keyword evidence="1 2" id="KW-0833">Ubl conjugation pathway</keyword>
<evidence type="ECO:0000259" key="3">
    <source>
        <dbReference type="Pfam" id="PF25598"/>
    </source>
</evidence>
<reference evidence="4" key="2">
    <citation type="submission" date="2023-06" db="EMBL/GenBank/DDBJ databases">
        <authorList>
            <person name="Swenson N.G."/>
            <person name="Wegrzyn J.L."/>
            <person name="Mcevoy S.L."/>
        </authorList>
    </citation>
    <scope>NUCLEOTIDE SEQUENCE</scope>
    <source>
        <strain evidence="4">NS2018</strain>
        <tissue evidence="4">Leaf</tissue>
    </source>
</reference>
<dbReference type="EC" id="2.3.2.27" evidence="2"/>
<dbReference type="Gene3D" id="1.25.10.10">
    <property type="entry name" value="Leucine-rich Repeat Variant"/>
    <property type="match status" value="1"/>
</dbReference>
<comment type="function">
    <text evidence="2">Functions as an E3 ubiquitin ligase.</text>
</comment>
<dbReference type="GO" id="GO:0061630">
    <property type="term" value="F:ubiquitin protein ligase activity"/>
    <property type="evidence" value="ECO:0007669"/>
    <property type="project" value="UniProtKB-UniRule"/>
</dbReference>
<dbReference type="PANTHER" id="PTHR22849">
    <property type="entry name" value="WDSAM1 PROTEIN"/>
    <property type="match status" value="1"/>
</dbReference>
<dbReference type="InterPro" id="IPR058678">
    <property type="entry name" value="ARM_PUB"/>
</dbReference>
<sequence length="250" mass="28175">MVSSSNHHERIKIQFVEMGLVSLVLNMLTDGEKHLNEIALGFFDRILDSKEGREAACGNDLTMPVLVKKILRVSELATEHSVSSIWKLSRFEKQSNERRVLFEALQVGVFQKLVVLLQCGCGDSTKEKATQLLKLLNPYRSGLECIESSDFKNLKRQQHGLGPYLAKLLESLKALLELKSNFKGCIHPEESFAKVKKYGLPMLLTQDEGVKSFIANLTAQLTEWLESGKLIETDSEVVERVSQGRRVTKK</sequence>
<feature type="domain" description="U-box" evidence="3">
    <location>
        <begin position="7"/>
        <end position="153"/>
    </location>
</feature>